<keyword evidence="8" id="KW-0067">ATP-binding</keyword>
<dbReference type="GeneID" id="20802787"/>
<evidence type="ECO:0000256" key="2">
    <source>
        <dbReference type="ARBA" id="ARBA00006432"/>
    </source>
</evidence>
<dbReference type="SUPFAM" id="SSF56801">
    <property type="entry name" value="Acetyl-CoA synthetase-like"/>
    <property type="match status" value="1"/>
</dbReference>
<evidence type="ECO:0000256" key="1">
    <source>
        <dbReference type="ARBA" id="ARBA00004651"/>
    </source>
</evidence>
<dbReference type="InterPro" id="IPR025110">
    <property type="entry name" value="AMP-bd_C"/>
</dbReference>
<dbReference type="AlphaFoldDB" id="W4HCD0"/>
<keyword evidence="6" id="KW-0812">Transmembrane</keyword>
<dbReference type="GO" id="GO:0005886">
    <property type="term" value="C:plasma membrane"/>
    <property type="evidence" value="ECO:0007669"/>
    <property type="project" value="UniProtKB-SubCell"/>
</dbReference>
<dbReference type="OrthoDB" id="288590at2759"/>
<evidence type="ECO:0000256" key="17">
    <source>
        <dbReference type="ARBA" id="ARBA00078285"/>
    </source>
</evidence>
<keyword evidence="4" id="KW-1003">Cell membrane</keyword>
<evidence type="ECO:0000256" key="14">
    <source>
        <dbReference type="ARBA" id="ARBA00051585"/>
    </source>
</evidence>
<organism evidence="20">
    <name type="scientific">Aphanomyces astaci</name>
    <name type="common">Crayfish plague agent</name>
    <dbReference type="NCBI Taxonomy" id="112090"/>
    <lineage>
        <taxon>Eukaryota</taxon>
        <taxon>Sar</taxon>
        <taxon>Stramenopiles</taxon>
        <taxon>Oomycota</taxon>
        <taxon>Saprolegniomycetes</taxon>
        <taxon>Saprolegniales</taxon>
        <taxon>Verrucalvaceae</taxon>
        <taxon>Aphanomyces</taxon>
    </lineage>
</organism>
<feature type="domain" description="AMP-binding enzyme C-terminal" evidence="19">
    <location>
        <begin position="505"/>
        <end position="578"/>
    </location>
</feature>
<keyword evidence="3" id="KW-0813">Transport</keyword>
<keyword evidence="9" id="KW-1133">Transmembrane helix</keyword>
<dbReference type="PROSITE" id="PS00455">
    <property type="entry name" value="AMP_BINDING"/>
    <property type="match status" value="1"/>
</dbReference>
<keyword evidence="12" id="KW-0576">Peroxisome</keyword>
<dbReference type="GO" id="GO:0005524">
    <property type="term" value="F:ATP binding"/>
    <property type="evidence" value="ECO:0007669"/>
    <property type="project" value="UniProtKB-KW"/>
</dbReference>
<evidence type="ECO:0000259" key="18">
    <source>
        <dbReference type="Pfam" id="PF00501"/>
    </source>
</evidence>
<dbReference type="RefSeq" id="XP_009821957.1">
    <property type="nucleotide sequence ID" value="XM_009823655.1"/>
</dbReference>
<evidence type="ECO:0000256" key="16">
    <source>
        <dbReference type="ARBA" id="ARBA00068795"/>
    </source>
</evidence>
<accession>W4HCD0</accession>
<dbReference type="InterPro" id="IPR042099">
    <property type="entry name" value="ANL_N_sf"/>
</dbReference>
<evidence type="ECO:0000256" key="7">
    <source>
        <dbReference type="ARBA" id="ARBA00022741"/>
    </source>
</evidence>
<evidence type="ECO:0000256" key="8">
    <source>
        <dbReference type="ARBA" id="ARBA00022840"/>
    </source>
</evidence>
<evidence type="ECO:0000256" key="4">
    <source>
        <dbReference type="ARBA" id="ARBA00022475"/>
    </source>
</evidence>
<evidence type="ECO:0000256" key="12">
    <source>
        <dbReference type="ARBA" id="ARBA00023140"/>
    </source>
</evidence>
<dbReference type="VEuPathDB" id="FungiDB:H257_00791"/>
<proteinExistence type="inferred from homology"/>
<keyword evidence="11" id="KW-0472">Membrane</keyword>
<reference evidence="20" key="1">
    <citation type="submission" date="2013-12" db="EMBL/GenBank/DDBJ databases">
        <title>The Genome Sequence of Aphanomyces astaci APO3.</title>
        <authorList>
            <consortium name="The Broad Institute Genomics Platform"/>
            <person name="Russ C."/>
            <person name="Tyler B."/>
            <person name="van West P."/>
            <person name="Dieguez-Uribeondo J."/>
            <person name="Young S.K."/>
            <person name="Zeng Q."/>
            <person name="Gargeya S."/>
            <person name="Fitzgerald M."/>
            <person name="Abouelleil A."/>
            <person name="Alvarado L."/>
            <person name="Chapman S.B."/>
            <person name="Gainer-Dewar J."/>
            <person name="Goldberg J."/>
            <person name="Griggs A."/>
            <person name="Gujja S."/>
            <person name="Hansen M."/>
            <person name="Howarth C."/>
            <person name="Imamovic A."/>
            <person name="Ireland A."/>
            <person name="Larimer J."/>
            <person name="McCowan C."/>
            <person name="Murphy C."/>
            <person name="Pearson M."/>
            <person name="Poon T.W."/>
            <person name="Priest M."/>
            <person name="Roberts A."/>
            <person name="Saif S."/>
            <person name="Shea T."/>
            <person name="Sykes S."/>
            <person name="Wortman J."/>
            <person name="Nusbaum C."/>
            <person name="Birren B."/>
        </authorList>
    </citation>
    <scope>NUCLEOTIDE SEQUENCE [LARGE SCALE GENOMIC DNA]</scope>
    <source>
        <strain evidence="20">APO3</strain>
    </source>
</reference>
<protein>
    <recommendedName>
        <fullName evidence="16">Very long-chain fatty acid transport protein</fullName>
    </recommendedName>
    <alternativeName>
        <fullName evidence="17">Very-long-chain acyl-CoA synthetase</fullName>
    </alternativeName>
</protein>
<keyword evidence="10" id="KW-0445">Lipid transport</keyword>
<evidence type="ECO:0000256" key="6">
    <source>
        <dbReference type="ARBA" id="ARBA00022692"/>
    </source>
</evidence>
<comment type="subcellular location">
    <subcellularLocation>
        <location evidence="1">Cell membrane</location>
        <topology evidence="1">Multi-pass membrane protein</topology>
    </subcellularLocation>
    <subcellularLocation>
        <location evidence="13">Peroxisome membrane</location>
    </subcellularLocation>
</comment>
<dbReference type="GO" id="GO:0004467">
    <property type="term" value="F:long-chain fatty acid-CoA ligase activity"/>
    <property type="evidence" value="ECO:0007669"/>
    <property type="project" value="TreeGrafter"/>
</dbReference>
<dbReference type="PANTHER" id="PTHR43107">
    <property type="entry name" value="LONG-CHAIN FATTY ACID TRANSPORT PROTEIN"/>
    <property type="match status" value="1"/>
</dbReference>
<evidence type="ECO:0000256" key="3">
    <source>
        <dbReference type="ARBA" id="ARBA00022448"/>
    </source>
</evidence>
<evidence type="ECO:0000259" key="19">
    <source>
        <dbReference type="Pfam" id="PF13193"/>
    </source>
</evidence>
<evidence type="ECO:0000256" key="15">
    <source>
        <dbReference type="ARBA" id="ARBA00060276"/>
    </source>
</evidence>
<dbReference type="Pfam" id="PF13193">
    <property type="entry name" value="AMP-binding_C"/>
    <property type="match status" value="1"/>
</dbReference>
<dbReference type="FunFam" id="3.30.300.30:FF:000020">
    <property type="entry name" value="Long-chain fatty acid transporter"/>
    <property type="match status" value="1"/>
</dbReference>
<keyword evidence="7" id="KW-0547">Nucleotide-binding</keyword>
<gene>
    <name evidence="20" type="ORF">H257_00791</name>
</gene>
<keyword evidence="5" id="KW-0436">Ligase</keyword>
<dbReference type="Gene3D" id="3.40.50.12780">
    <property type="entry name" value="N-terminal domain of ligase-like"/>
    <property type="match status" value="1"/>
</dbReference>
<evidence type="ECO:0000256" key="13">
    <source>
        <dbReference type="ARBA" id="ARBA00046271"/>
    </source>
</evidence>
<comment type="catalytic activity">
    <reaction evidence="14">
        <text>a very long-chain fatty acid + ATP + CoA = a very long-chain fatty acyl-CoA + AMP + diphosphate</text>
        <dbReference type="Rhea" id="RHEA:54536"/>
        <dbReference type="ChEBI" id="CHEBI:30616"/>
        <dbReference type="ChEBI" id="CHEBI:33019"/>
        <dbReference type="ChEBI" id="CHEBI:57287"/>
        <dbReference type="ChEBI" id="CHEBI:58950"/>
        <dbReference type="ChEBI" id="CHEBI:138261"/>
        <dbReference type="ChEBI" id="CHEBI:456215"/>
    </reaction>
</comment>
<dbReference type="Gene3D" id="3.30.300.30">
    <property type="match status" value="1"/>
</dbReference>
<dbReference type="EMBL" id="KI913114">
    <property type="protein sequence ID" value="ETV89557.1"/>
    <property type="molecule type" value="Genomic_DNA"/>
</dbReference>
<evidence type="ECO:0000256" key="9">
    <source>
        <dbReference type="ARBA" id="ARBA00022989"/>
    </source>
</evidence>
<sequence>MPTGLWTKVATVAAGAAAAAYVDKKLYLSHDIMTYWQHAISLLQAKYLIARNTRVADLWEELVDAMPSKVLVMFEGKKYTAVQLETEANRIAHWAMSVGLTPGSIVALLMENRPAFLTTWIGLSKVGVVAALINTHVAEEGLLHCINVSDASVVIFGAECTEQMHRVLDRLPPRISGLYVYNDEATSSPPLFARSLDEELKRVSSLRPLASQRQSVSSNDMMLLIFTSGTTGWPKAARVEHQSLLGRSMVFVRAANVTPFDRLYCPLPLYHTSGGVVAVGVMLLSGCSISLARKFSTTHFWSDVRATEATMVQYIGEMCRYLLHAPPSDLDRANVVRVAIGNGLRPDIWAAFQDRFGIPTVCEFYGSTEGVAGMLNVCRERKDQGHLGQYGYLATAVSGYTIVEYDVDADALRRDANGHLIQCAVGTVGELLLPVRSYSPMHKFQGYFKDDAASATKLLANAFQKGDLYFRTGDLFRMDDHRRFYFVDRVGDTFRWNGENVATCEVAEALSGFPGISDICVYGVALPGRDGRAGMAAMVFESLDMDAFAKFCLSKLPSYAVPRFLRQVPAMHVTGTMKHEKAKLRAQGVQLSGGDRLFYLDRSNPSQPTYLALTDANVHRIVTASRL</sequence>
<dbReference type="FunFam" id="3.40.50.12780:FF:000019">
    <property type="entry name" value="Long-chain fatty acid transporter"/>
    <property type="match status" value="1"/>
</dbReference>
<dbReference type="STRING" id="112090.W4HCD0"/>
<comment type="similarity">
    <text evidence="2">Belongs to the ATP-dependent AMP-binding enzyme family.</text>
</comment>
<dbReference type="InterPro" id="IPR020845">
    <property type="entry name" value="AMP-binding_CS"/>
</dbReference>
<feature type="domain" description="AMP-dependent synthetase/ligase" evidence="18">
    <location>
        <begin position="63"/>
        <end position="395"/>
    </location>
</feature>
<dbReference type="InterPro" id="IPR000873">
    <property type="entry name" value="AMP-dep_synth/lig_dom"/>
</dbReference>
<evidence type="ECO:0000256" key="11">
    <source>
        <dbReference type="ARBA" id="ARBA00023136"/>
    </source>
</evidence>
<evidence type="ECO:0000256" key="10">
    <source>
        <dbReference type="ARBA" id="ARBA00023055"/>
    </source>
</evidence>
<evidence type="ECO:0000313" key="20">
    <source>
        <dbReference type="EMBL" id="ETV89557.1"/>
    </source>
</evidence>
<dbReference type="InterPro" id="IPR045851">
    <property type="entry name" value="AMP-bd_C_sf"/>
</dbReference>
<evidence type="ECO:0000256" key="5">
    <source>
        <dbReference type="ARBA" id="ARBA00022598"/>
    </source>
</evidence>
<dbReference type="Pfam" id="PF00501">
    <property type="entry name" value="AMP-binding"/>
    <property type="match status" value="1"/>
</dbReference>
<name>W4HCD0_APHAT</name>
<comment type="function">
    <text evidence="15">Acyl-CoA synthetase required for both the import of long chain fatty acids (LCFAs) (C14-C18) and the activation very long chain fatty acids (VLCFAs) (C20-C26) by esterification of the fatty acids into metabolically active CoA-thioesters for subsequent degradation or incorporation into phospholipids. The transport and fatty acyl-CoA synthetase activities are genetically separable and are thus independent activities. Esterifies VLCFAs in the peroxisome matrix. The VLCFAs are actively transported into peroxisomes by a PXA1-PXA2 heterodimeric transporter in the peroxisomal membrane.</text>
</comment>
<dbReference type="PANTHER" id="PTHR43107:SF15">
    <property type="entry name" value="FATTY ACID TRANSPORT PROTEIN 3, ISOFORM A"/>
    <property type="match status" value="1"/>
</dbReference>
<dbReference type="GO" id="GO:0005778">
    <property type="term" value="C:peroxisomal membrane"/>
    <property type="evidence" value="ECO:0007669"/>
    <property type="project" value="UniProtKB-SubCell"/>
</dbReference>
<dbReference type="GO" id="GO:0044539">
    <property type="term" value="P:long-chain fatty acid import into cell"/>
    <property type="evidence" value="ECO:0007669"/>
    <property type="project" value="TreeGrafter"/>
</dbReference>
<dbReference type="GO" id="GO:0005324">
    <property type="term" value="F:long-chain fatty acid transmembrane transporter activity"/>
    <property type="evidence" value="ECO:0007669"/>
    <property type="project" value="TreeGrafter"/>
</dbReference>